<proteinExistence type="predicted"/>
<reference evidence="1" key="2">
    <citation type="journal article" date="2015" name="Fish Shellfish Immunol.">
        <title>Early steps in the European eel (Anguilla anguilla)-Vibrio vulnificus interaction in the gills: Role of the RtxA13 toxin.</title>
        <authorList>
            <person name="Callol A."/>
            <person name="Pajuelo D."/>
            <person name="Ebbesson L."/>
            <person name="Teles M."/>
            <person name="MacKenzie S."/>
            <person name="Amaro C."/>
        </authorList>
    </citation>
    <scope>NUCLEOTIDE SEQUENCE</scope>
</reference>
<name>A0A0E9V3Q8_ANGAN</name>
<dbReference type="EMBL" id="GBXM01035900">
    <property type="protein sequence ID" value="JAH72677.1"/>
    <property type="molecule type" value="Transcribed_RNA"/>
</dbReference>
<evidence type="ECO:0000313" key="1">
    <source>
        <dbReference type="EMBL" id="JAH72677.1"/>
    </source>
</evidence>
<sequence length="12" mass="1469">MQCNVMYCFSSR</sequence>
<organism evidence="1">
    <name type="scientific">Anguilla anguilla</name>
    <name type="common">European freshwater eel</name>
    <name type="synonym">Muraena anguilla</name>
    <dbReference type="NCBI Taxonomy" id="7936"/>
    <lineage>
        <taxon>Eukaryota</taxon>
        <taxon>Metazoa</taxon>
        <taxon>Chordata</taxon>
        <taxon>Craniata</taxon>
        <taxon>Vertebrata</taxon>
        <taxon>Euteleostomi</taxon>
        <taxon>Actinopterygii</taxon>
        <taxon>Neopterygii</taxon>
        <taxon>Teleostei</taxon>
        <taxon>Anguilliformes</taxon>
        <taxon>Anguillidae</taxon>
        <taxon>Anguilla</taxon>
    </lineage>
</organism>
<reference evidence="1" key="1">
    <citation type="submission" date="2014-11" db="EMBL/GenBank/DDBJ databases">
        <authorList>
            <person name="Amaro Gonzalez C."/>
        </authorList>
    </citation>
    <scope>NUCLEOTIDE SEQUENCE</scope>
</reference>
<protein>
    <submittedName>
        <fullName evidence="1">Uncharacterized protein</fullName>
    </submittedName>
</protein>
<accession>A0A0E9V3Q8</accession>